<accession>A0A3B0MR43</accession>
<protein>
    <submittedName>
        <fullName evidence="3">Uncharacterized protein</fullName>
    </submittedName>
</protein>
<dbReference type="VEuPathDB" id="PiroplasmaDB:TA12035"/>
<feature type="signal peptide" evidence="2">
    <location>
        <begin position="1"/>
        <end position="18"/>
    </location>
</feature>
<evidence type="ECO:0000256" key="2">
    <source>
        <dbReference type="SAM" id="SignalP"/>
    </source>
</evidence>
<proteinExistence type="predicted"/>
<organism evidence="3">
    <name type="scientific">Theileria annulata</name>
    <dbReference type="NCBI Taxonomy" id="5874"/>
    <lineage>
        <taxon>Eukaryota</taxon>
        <taxon>Sar</taxon>
        <taxon>Alveolata</taxon>
        <taxon>Apicomplexa</taxon>
        <taxon>Aconoidasida</taxon>
        <taxon>Piroplasmida</taxon>
        <taxon>Theileriidae</taxon>
        <taxon>Theileria</taxon>
    </lineage>
</organism>
<evidence type="ECO:0000256" key="1">
    <source>
        <dbReference type="SAM" id="Coils"/>
    </source>
</evidence>
<name>A0A3B0MR43_THEAN</name>
<sequence>MFLHKFVLYNLLILCARSVKIANKLNLYNNLNAFTINRKKIKNGFFYISNSYKNCSNGFYSKIDNNLITHGNVLEDSTEIPYNNRPTNIVFYSINDSKVLNYESNTSNIVEDVEKSIFTCAFDGHESLSNVLETFAKPLETVCTRIHNDHKQRFHSGIDNNFEFSAFRSIRALIYLVGSRLLNTAKLARKHNHLQCEINELEAENEKCEKIIRSFVINNVERWEKLLNNTKDVGVDLVKYPQFNSFEDRLEYIKGIWNYFNSKIFNNLLPNYDLKISFYELQSRIKNEMAGTRELFIIKRTNLLEFPEILYLNELKNLPSALGNCIFRSMVKLFLEIYSPFDLVDTVTTILNGFRFVESATGQSDLNFTVIQSPLDKLVEYNPDLMAHINSGYLILEEELDFNDPKSIFPKINVTPFLPNSFLPITSNNQMSVENDTDNSVSEGAVKEVYQLFDKSFEKSQGIDDIWFRGDDLVVPVREIIRTLLVGGFDQFTSLFTPVMSKLMQLKPVELNFVQNRIITICVHFLNSLLSLQNYSHNYSLTGNISVNNSVERANLVVVQCILFVMGLHQKCTSNLNLYPLTNDFIRTSPITQLLNTSVNNLGTENNPNTVNDDTIGNVNKNSSTHKLGLVYQKYLEQKEEFVTFINEYLDDSVPSDDVDALKFLVNYYNFNLFSGRLPINIPVRFVDSDYLSSNDSCGMLRTPTIYINCLVKGDKIIIPRVILDEMLRIFMKYCSKLTFNEGSNSLVDLLEFNLENRMKQHFLISTNDSFPFKLLDILPSDNLTNYNQVSVENDTDNSVSEGVVEKFSSERLVQKGYNTCKSRLNDVFKSSVGTDDLVSQLHKSLVYEDSDKIWLEKRLPISRFLSSLITGNFHLIHSVISNPASTRVTSKLKLAQLNLLENKFKHHAISNYNLVRELSRDKSVNSLIWENLMIVELAFSDLREELIKNILIYTKDLIEAITSILNTITNTTQIHTFSDDNIKIHDNTVITSDTIDDSPENSVDNVISSNYSLEGKPVENADNIRVSNEVKNDLFDLINEERLSGDDLHGVIQLLYDRYNKYLFGGVLPEVEIKFIPLDELSDLSMDLNNFSAPKILINHLLKDVNLINTQLVTQMCHLSYYYYRHNILEDLSDLGLQYNSVYNLIHSNNDKIIKSKLIPFNIEKKLAKTRKKKNFNQKYIDLITSTISEHTNSFGKNSNYLKWLVEDFVIEVILSRQELKHDERYTNFYEDYHTLKSFATHYYNSKLGLEITDSLDPADTQNKQDTQSQKDILEISEENDNVTDISDGLVNEESPLEILDTLKSNWLKNMMAKFEKKLGEKGINLFLPFEGFDWNSLLTDEQQEMVINYIAKYPNQSLFSILTKSNALTQQQVINIFTNNTPDPPHDSTHNSIDNCTDDSIPIGLNCADIVNSEESNMFPEVQKTSIDVENLISNIVMDIVYQLPEHEHETFLNFFNKLLDQDFVYCRNILNSHETPSLLLKKSFEALESIHHHQFVDENVRNNILNFLHM</sequence>
<evidence type="ECO:0000313" key="4">
    <source>
        <dbReference type="EMBL" id="SVP92342.1"/>
    </source>
</evidence>
<gene>
    <name evidence="3" type="ORF">TAT_000213500</name>
    <name evidence="4" type="ORF">TAV_000213500</name>
</gene>
<keyword evidence="1" id="KW-0175">Coiled coil</keyword>
<feature type="coiled-coil region" evidence="1">
    <location>
        <begin position="184"/>
        <end position="218"/>
    </location>
</feature>
<evidence type="ECO:0000313" key="3">
    <source>
        <dbReference type="EMBL" id="SVP92175.1"/>
    </source>
</evidence>
<dbReference type="EMBL" id="UIVT01000002">
    <property type="protein sequence ID" value="SVP92175.1"/>
    <property type="molecule type" value="Genomic_DNA"/>
</dbReference>
<reference evidence="3" key="1">
    <citation type="submission" date="2018-07" db="EMBL/GenBank/DDBJ databases">
        <authorList>
            <person name="Quirk P.G."/>
            <person name="Krulwich T.A."/>
        </authorList>
    </citation>
    <scope>NUCLEOTIDE SEQUENCE</scope>
    <source>
        <strain evidence="3">Anand</strain>
    </source>
</reference>
<keyword evidence="2" id="KW-0732">Signal</keyword>
<dbReference type="EMBL" id="UIVS01000002">
    <property type="protein sequence ID" value="SVP92342.1"/>
    <property type="molecule type" value="Genomic_DNA"/>
</dbReference>
<feature type="chain" id="PRO_5036076007" evidence="2">
    <location>
        <begin position="19"/>
        <end position="1513"/>
    </location>
</feature>